<accession>A0A5J5CJV6</accession>
<keyword evidence="3" id="KW-1185">Reference proteome</keyword>
<protein>
    <submittedName>
        <fullName evidence="2">Uncharacterized protein</fullName>
    </submittedName>
</protein>
<evidence type="ECO:0000313" key="2">
    <source>
        <dbReference type="EMBL" id="KAA8580969.1"/>
    </source>
</evidence>
<reference evidence="2 3" key="1">
    <citation type="submission" date="2019-08" db="EMBL/GenBank/DDBJ databases">
        <title>A chromosome-level genome assembly, high-density linkage maps, and genome scans reveal the genomic architecture of hybrid incompatibilities underlying speciation via character displacement in darters (Percidae: Etheostominae).</title>
        <authorList>
            <person name="Moran R.L."/>
            <person name="Catchen J.M."/>
            <person name="Fuller R.C."/>
        </authorList>
    </citation>
    <scope>NUCLEOTIDE SEQUENCE [LARGE SCALE GENOMIC DNA]</scope>
    <source>
        <strain evidence="2">EspeVRDwgs_2016</strain>
        <tissue evidence="2">Muscle</tissue>
    </source>
</reference>
<gene>
    <name evidence="2" type="ORF">FQN60_013927</name>
</gene>
<sequence>MMVVSDERGERKWFAKSKSQQEVRDIVACREQEERDVQLSSPQGQQPELPWPADRDRNRDLGPRGSKVVAEKEKDILAPFLIRLGNRRDSGAEDASYPPGCLAEFKQRLAEHRNLIQERYERTQEPAEQTGVVQKNQLTMTKPH</sequence>
<evidence type="ECO:0000313" key="3">
    <source>
        <dbReference type="Proteomes" id="UP000327493"/>
    </source>
</evidence>
<feature type="region of interest" description="Disordered" evidence="1">
    <location>
        <begin position="33"/>
        <end position="69"/>
    </location>
</feature>
<feature type="region of interest" description="Disordered" evidence="1">
    <location>
        <begin position="120"/>
        <end position="144"/>
    </location>
</feature>
<feature type="region of interest" description="Disordered" evidence="1">
    <location>
        <begin position="1"/>
        <end position="21"/>
    </location>
</feature>
<feature type="compositionally biased region" description="Polar residues" evidence="1">
    <location>
        <begin position="131"/>
        <end position="144"/>
    </location>
</feature>
<comment type="caution">
    <text evidence="2">The sequence shown here is derived from an EMBL/GenBank/DDBJ whole genome shotgun (WGS) entry which is preliminary data.</text>
</comment>
<name>A0A5J5CJV6_9PERO</name>
<feature type="compositionally biased region" description="Basic and acidic residues" evidence="1">
    <location>
        <begin position="53"/>
        <end position="62"/>
    </location>
</feature>
<proteinExistence type="predicted"/>
<organism evidence="2 3">
    <name type="scientific">Etheostoma spectabile</name>
    <name type="common">orangethroat darter</name>
    <dbReference type="NCBI Taxonomy" id="54343"/>
    <lineage>
        <taxon>Eukaryota</taxon>
        <taxon>Metazoa</taxon>
        <taxon>Chordata</taxon>
        <taxon>Craniata</taxon>
        <taxon>Vertebrata</taxon>
        <taxon>Euteleostomi</taxon>
        <taxon>Actinopterygii</taxon>
        <taxon>Neopterygii</taxon>
        <taxon>Teleostei</taxon>
        <taxon>Neoteleostei</taxon>
        <taxon>Acanthomorphata</taxon>
        <taxon>Eupercaria</taxon>
        <taxon>Perciformes</taxon>
        <taxon>Percoidei</taxon>
        <taxon>Percidae</taxon>
        <taxon>Etheostomatinae</taxon>
        <taxon>Etheostoma</taxon>
    </lineage>
</organism>
<dbReference type="Proteomes" id="UP000327493">
    <property type="component" value="Chromosome 22"/>
</dbReference>
<dbReference type="AlphaFoldDB" id="A0A5J5CJV6"/>
<dbReference type="EMBL" id="VOFY01000022">
    <property type="protein sequence ID" value="KAA8580969.1"/>
    <property type="molecule type" value="Genomic_DNA"/>
</dbReference>
<evidence type="ECO:0000256" key="1">
    <source>
        <dbReference type="SAM" id="MobiDB-lite"/>
    </source>
</evidence>